<evidence type="ECO:0000259" key="3">
    <source>
        <dbReference type="Pfam" id="PF01557"/>
    </source>
</evidence>
<dbReference type="RefSeq" id="WP_262400516.1">
    <property type="nucleotide sequence ID" value="NZ_JACRTB010000020.1"/>
</dbReference>
<evidence type="ECO:0000256" key="1">
    <source>
        <dbReference type="ARBA" id="ARBA00010211"/>
    </source>
</evidence>
<reference evidence="4 5" key="1">
    <citation type="submission" date="2020-08" db="EMBL/GenBank/DDBJ databases">
        <title>Genome public.</title>
        <authorList>
            <person name="Liu C."/>
            <person name="Sun Q."/>
        </authorList>
    </citation>
    <scope>NUCLEOTIDE SEQUENCE [LARGE SCALE GENOMIC DNA]</scope>
    <source>
        <strain evidence="4 5">BX1</strain>
    </source>
</reference>
<keyword evidence="2" id="KW-0479">Metal-binding</keyword>
<dbReference type="Pfam" id="PF01557">
    <property type="entry name" value="FAA_hydrolase"/>
    <property type="match status" value="1"/>
</dbReference>
<protein>
    <submittedName>
        <fullName evidence="4">Fumarylacetoacetate hydrolase family protein</fullName>
    </submittedName>
</protein>
<gene>
    <name evidence="4" type="ORF">H8717_11580</name>
</gene>
<dbReference type="EMBL" id="JACRTB010000020">
    <property type="protein sequence ID" value="MBC8577044.1"/>
    <property type="molecule type" value="Genomic_DNA"/>
</dbReference>
<dbReference type="PANTHER" id="PTHR11820:SF7">
    <property type="entry name" value="ACYLPYRUVASE FAHD1, MITOCHONDRIAL"/>
    <property type="match status" value="1"/>
</dbReference>
<proteinExistence type="inferred from homology"/>
<dbReference type="SUPFAM" id="SSF56529">
    <property type="entry name" value="FAH"/>
    <property type="match status" value="1"/>
</dbReference>
<dbReference type="GO" id="GO:0016787">
    <property type="term" value="F:hydrolase activity"/>
    <property type="evidence" value="ECO:0007669"/>
    <property type="project" value="UniProtKB-KW"/>
</dbReference>
<accession>A0ABR7NKX6</accession>
<comment type="caution">
    <text evidence="4">The sequence shown here is derived from an EMBL/GenBank/DDBJ whole genome shotgun (WGS) entry which is preliminary data.</text>
</comment>
<dbReference type="Gene3D" id="3.90.850.10">
    <property type="entry name" value="Fumarylacetoacetase-like, C-terminal domain"/>
    <property type="match status" value="1"/>
</dbReference>
<dbReference type="InterPro" id="IPR011234">
    <property type="entry name" value="Fumarylacetoacetase-like_C"/>
</dbReference>
<evidence type="ECO:0000256" key="2">
    <source>
        <dbReference type="ARBA" id="ARBA00022723"/>
    </source>
</evidence>
<organism evidence="4 5">
    <name type="scientific">Yanshouia hominis</name>
    <dbReference type="NCBI Taxonomy" id="2763673"/>
    <lineage>
        <taxon>Bacteria</taxon>
        <taxon>Bacillati</taxon>
        <taxon>Bacillota</taxon>
        <taxon>Clostridia</taxon>
        <taxon>Eubacteriales</taxon>
        <taxon>Oscillospiraceae</taxon>
        <taxon>Yanshouia</taxon>
    </lineage>
</organism>
<dbReference type="PANTHER" id="PTHR11820">
    <property type="entry name" value="ACYLPYRUVASE"/>
    <property type="match status" value="1"/>
</dbReference>
<evidence type="ECO:0000313" key="5">
    <source>
        <dbReference type="Proteomes" id="UP000658131"/>
    </source>
</evidence>
<sequence length="308" mass="33294">MRLATIKQNGREIAGIVTAGGVFPVEALNAAKGTAWKTEMYDLICAGQIPGLTAWYNAGGRGELETLPGLVPADQVVYGPLYRTPRRIFGIGLNYLDHAGDIGSAAPTGFPGSFFKQADTLIGPGDEIKTPALKEAQKTTAEAELGVILGRDCRDVPEEDWEKVIVGYTTILDMTEESILKGNDYVSGNPRYLTIVKNFPTFFSFGPQLVTPDEVPDVLKLEVQSVHNGEVYAKNVVSNMMHQPAKLVSLHSSIQGWLAGDVLSTGTPRAFHIQDGDVAECRICGPDGFSMEPLVNPVVDLKLHPEKQ</sequence>
<keyword evidence="4" id="KW-0378">Hydrolase</keyword>
<dbReference type="InterPro" id="IPR036663">
    <property type="entry name" value="Fumarylacetoacetase_C_sf"/>
</dbReference>
<keyword evidence="5" id="KW-1185">Reference proteome</keyword>
<name>A0ABR7NKX6_9FIRM</name>
<feature type="domain" description="Fumarylacetoacetase-like C-terminal" evidence="3">
    <location>
        <begin position="88"/>
        <end position="284"/>
    </location>
</feature>
<evidence type="ECO:0000313" key="4">
    <source>
        <dbReference type="EMBL" id="MBC8577044.1"/>
    </source>
</evidence>
<comment type="similarity">
    <text evidence="1">Belongs to the FAH family.</text>
</comment>
<dbReference type="Proteomes" id="UP000658131">
    <property type="component" value="Unassembled WGS sequence"/>
</dbReference>